<dbReference type="EMBL" id="JBHUCM010000025">
    <property type="protein sequence ID" value="MFD1541195.1"/>
    <property type="molecule type" value="Genomic_DNA"/>
</dbReference>
<protein>
    <recommendedName>
        <fullName evidence="3">Right handed beta helix domain-containing protein</fullName>
    </recommendedName>
</protein>
<organism evidence="1 2">
    <name type="scientific">Nonomuraea guangzhouensis</name>
    <dbReference type="NCBI Taxonomy" id="1291555"/>
    <lineage>
        <taxon>Bacteria</taxon>
        <taxon>Bacillati</taxon>
        <taxon>Actinomycetota</taxon>
        <taxon>Actinomycetes</taxon>
        <taxon>Streptosporangiales</taxon>
        <taxon>Streptosporangiaceae</taxon>
        <taxon>Nonomuraea</taxon>
    </lineage>
</organism>
<proteinExistence type="predicted"/>
<accession>A0ABW4GES9</accession>
<evidence type="ECO:0008006" key="3">
    <source>
        <dbReference type="Google" id="ProtNLM"/>
    </source>
</evidence>
<dbReference type="Proteomes" id="UP001597097">
    <property type="component" value="Unassembled WGS sequence"/>
</dbReference>
<dbReference type="RefSeq" id="WP_219538866.1">
    <property type="nucleotide sequence ID" value="NZ_JAHKRM010000051.1"/>
</dbReference>
<reference evidence="2" key="1">
    <citation type="journal article" date="2019" name="Int. J. Syst. Evol. Microbiol.">
        <title>The Global Catalogue of Microorganisms (GCM) 10K type strain sequencing project: providing services to taxonomists for standard genome sequencing and annotation.</title>
        <authorList>
            <consortium name="The Broad Institute Genomics Platform"/>
            <consortium name="The Broad Institute Genome Sequencing Center for Infectious Disease"/>
            <person name="Wu L."/>
            <person name="Ma J."/>
        </authorList>
    </citation>
    <scope>NUCLEOTIDE SEQUENCE [LARGE SCALE GENOMIC DNA]</scope>
    <source>
        <strain evidence="2">CGMCC 1.15399</strain>
    </source>
</reference>
<evidence type="ECO:0000313" key="1">
    <source>
        <dbReference type="EMBL" id="MFD1541195.1"/>
    </source>
</evidence>
<sequence length="420" mass="44656">MSAPAIADDTPHTYYLDSVNGKDSANGLSDTTPWKTLAKANAAEMVAGSKIMLKRGSSWSGQLWITGSGSEANPIVVDAYGTGNRPVLKGDTEACLYLEGDFIEVYNVQIGVDSDQGRCSWAGIKVGGSNNVIEQNYITGAAAGVYIETSAKGTAVTSNEFVNNNFMSKLTPQEENDNDDSGAFAMLVQGDDSNIGWNTITGSVAFSYDYEWDGAAVEIFMGSRNYVHHNLAFDVDTFTELGTSRNDDGSTNDPDGTSGNVFEYNGIYGDRSRSGIVTRGPTKDNGEIETNGPVFGTVFRNNSMNLPNADSEGVVCYAGCTNAHFKLSQNIIVAAGKSAYGDSTFTANDHNVFYGGQYQMTAGTANRRQDPKFDPNKPLHLLSGSPAIGLGVKAFNPLDLDGVTVGSDGNIEAGAYEYVD</sequence>
<gene>
    <name evidence="1" type="ORF">ACFSJ0_29370</name>
</gene>
<keyword evidence="2" id="KW-1185">Reference proteome</keyword>
<evidence type="ECO:0000313" key="2">
    <source>
        <dbReference type="Proteomes" id="UP001597097"/>
    </source>
</evidence>
<name>A0ABW4GES9_9ACTN</name>
<comment type="caution">
    <text evidence="1">The sequence shown here is derived from an EMBL/GenBank/DDBJ whole genome shotgun (WGS) entry which is preliminary data.</text>
</comment>